<feature type="region of interest" description="Disordered" evidence="1">
    <location>
        <begin position="76"/>
        <end position="105"/>
    </location>
</feature>
<evidence type="ECO:0000256" key="1">
    <source>
        <dbReference type="SAM" id="MobiDB-lite"/>
    </source>
</evidence>
<name>A0ABQ3U2A9_STRHY</name>
<reference evidence="2" key="1">
    <citation type="submission" date="2024-05" db="EMBL/GenBank/DDBJ databases">
        <title>Whole genome shotgun sequence of Streptomyces hygroscopicus NBRC 113678.</title>
        <authorList>
            <person name="Komaki H."/>
            <person name="Tamura T."/>
        </authorList>
    </citation>
    <scope>NUCLEOTIDE SEQUENCE</scope>
    <source>
        <strain evidence="2">N11-34</strain>
    </source>
</reference>
<keyword evidence="3" id="KW-1185">Reference proteome</keyword>
<evidence type="ECO:0000313" key="3">
    <source>
        <dbReference type="Proteomes" id="UP001054854"/>
    </source>
</evidence>
<sequence>MAAITSGSGDVEKRSWPPLARSAEEAKSTLTATVTATSVDDGCGRRVVRGVVLALESVAQGVDGVTLESESYVGVDAGDDADVGMAERGCGGRGRAGDEPSPGAP</sequence>
<proteinExistence type="predicted"/>
<evidence type="ECO:0000313" key="2">
    <source>
        <dbReference type="EMBL" id="GHJ29713.1"/>
    </source>
</evidence>
<gene>
    <name evidence="2" type="ORF">TPA0910_41460</name>
</gene>
<feature type="region of interest" description="Disordered" evidence="1">
    <location>
        <begin position="1"/>
        <end position="30"/>
    </location>
</feature>
<protein>
    <submittedName>
        <fullName evidence="2">Uncharacterized protein</fullName>
    </submittedName>
</protein>
<organism evidence="2 3">
    <name type="scientific">Streptomyces hygroscopicus</name>
    <dbReference type="NCBI Taxonomy" id="1912"/>
    <lineage>
        <taxon>Bacteria</taxon>
        <taxon>Bacillati</taxon>
        <taxon>Actinomycetota</taxon>
        <taxon>Actinomycetes</taxon>
        <taxon>Kitasatosporales</taxon>
        <taxon>Streptomycetaceae</taxon>
        <taxon>Streptomyces</taxon>
        <taxon>Streptomyces violaceusniger group</taxon>
    </lineage>
</organism>
<comment type="caution">
    <text evidence="2">The sequence shown here is derived from an EMBL/GenBank/DDBJ whole genome shotgun (WGS) entry which is preliminary data.</text>
</comment>
<accession>A0ABQ3U2A9</accession>
<dbReference type="Proteomes" id="UP001054854">
    <property type="component" value="Unassembled WGS sequence"/>
</dbReference>
<dbReference type="EMBL" id="BNEK01000003">
    <property type="protein sequence ID" value="GHJ29713.1"/>
    <property type="molecule type" value="Genomic_DNA"/>
</dbReference>